<dbReference type="GO" id="GO:0003899">
    <property type="term" value="F:DNA-directed RNA polymerase activity"/>
    <property type="evidence" value="ECO:0007669"/>
    <property type="project" value="UniProtKB-EC"/>
</dbReference>
<name>T0L9I7_9MICR</name>
<dbReference type="GO" id="GO:0003677">
    <property type="term" value="F:DNA binding"/>
    <property type="evidence" value="ECO:0007669"/>
    <property type="project" value="InterPro"/>
</dbReference>
<keyword evidence="6" id="KW-0804">Transcription</keyword>
<dbReference type="SUPFAM" id="SSF64484">
    <property type="entry name" value="beta and beta-prime subunits of DNA dependent RNA-polymerase"/>
    <property type="match status" value="1"/>
</dbReference>
<dbReference type="InterPro" id="IPR045867">
    <property type="entry name" value="DNA-dir_RpoC_beta_prime"/>
</dbReference>
<dbReference type="EMBL" id="KE647168">
    <property type="protein sequence ID" value="EQB61164.1"/>
    <property type="molecule type" value="Genomic_DNA"/>
</dbReference>
<feature type="domain" description="RNA polymerase Rpb1" evidence="8">
    <location>
        <begin position="1"/>
        <end position="97"/>
    </location>
</feature>
<dbReference type="VEuPathDB" id="MicrosporidiaDB:NAPIS_ORF01265"/>
<protein>
    <recommendedName>
        <fullName evidence="2">DNA-directed RNA polymerase</fullName>
        <ecNumber evidence="2">2.7.7.6</ecNumber>
    </recommendedName>
</protein>
<dbReference type="GO" id="GO:0006351">
    <property type="term" value="P:DNA-templated transcription"/>
    <property type="evidence" value="ECO:0007669"/>
    <property type="project" value="InterPro"/>
</dbReference>
<feature type="compositionally biased region" description="Acidic residues" evidence="7">
    <location>
        <begin position="61"/>
        <end position="76"/>
    </location>
</feature>
<evidence type="ECO:0000313" key="9">
    <source>
        <dbReference type="EMBL" id="EQB61164.1"/>
    </source>
</evidence>
<evidence type="ECO:0000256" key="1">
    <source>
        <dbReference type="ARBA" id="ARBA00006460"/>
    </source>
</evidence>
<comment type="similarity">
    <text evidence="1">Belongs to the RNA polymerase beta' chain family.</text>
</comment>
<dbReference type="InterPro" id="IPR007081">
    <property type="entry name" value="RNA_pol_Rpb1_5"/>
</dbReference>
<evidence type="ECO:0000256" key="3">
    <source>
        <dbReference type="ARBA" id="ARBA00022478"/>
    </source>
</evidence>
<reference evidence="9 10" key="1">
    <citation type="journal article" date="2013" name="BMC Genomics">
        <title>Genome sequencing and comparative genomics of honey bee microsporidia, Nosema apis reveal novel insights into host-parasite interactions.</title>
        <authorList>
            <person name="Chen Yp."/>
            <person name="Pettis J.S."/>
            <person name="Zhao Y."/>
            <person name="Liu X."/>
            <person name="Tallon L.J."/>
            <person name="Sadzewicz L.D."/>
            <person name="Li R."/>
            <person name="Zheng H."/>
            <person name="Huang S."/>
            <person name="Zhang X."/>
            <person name="Hamilton M.C."/>
            <person name="Pernal S.F."/>
            <person name="Melathopoulos A.P."/>
            <person name="Yan X."/>
            <person name="Evans J.D."/>
        </authorList>
    </citation>
    <scope>NUCLEOTIDE SEQUENCE [LARGE SCALE GENOMIC DNA]</scope>
    <source>
        <strain evidence="9 10">BRL 01</strain>
    </source>
</reference>
<keyword evidence="4" id="KW-0808">Transferase</keyword>
<evidence type="ECO:0000259" key="8">
    <source>
        <dbReference type="Pfam" id="PF04998"/>
    </source>
</evidence>
<dbReference type="PANTHER" id="PTHR19376">
    <property type="entry name" value="DNA-DIRECTED RNA POLYMERASE"/>
    <property type="match status" value="1"/>
</dbReference>
<organism evidence="9 10">
    <name type="scientific">Vairimorpha apis BRL 01</name>
    <dbReference type="NCBI Taxonomy" id="1037528"/>
    <lineage>
        <taxon>Eukaryota</taxon>
        <taxon>Fungi</taxon>
        <taxon>Fungi incertae sedis</taxon>
        <taxon>Microsporidia</taxon>
        <taxon>Nosematidae</taxon>
        <taxon>Vairimorpha</taxon>
    </lineage>
</organism>
<dbReference type="PANTHER" id="PTHR19376:SF11">
    <property type="entry name" value="DNA-DIRECTED RNA POLYMERASE I SUBUNIT RPA1"/>
    <property type="match status" value="1"/>
</dbReference>
<evidence type="ECO:0000313" key="10">
    <source>
        <dbReference type="Proteomes" id="UP000053780"/>
    </source>
</evidence>
<evidence type="ECO:0000256" key="6">
    <source>
        <dbReference type="ARBA" id="ARBA00023163"/>
    </source>
</evidence>
<feature type="compositionally biased region" description="Basic and acidic residues" evidence="7">
    <location>
        <begin position="77"/>
        <end position="102"/>
    </location>
</feature>
<keyword evidence="5" id="KW-0548">Nucleotidyltransferase</keyword>
<dbReference type="EC" id="2.7.7.6" evidence="2"/>
<evidence type="ECO:0000256" key="7">
    <source>
        <dbReference type="SAM" id="MobiDB-lite"/>
    </source>
</evidence>
<proteinExistence type="inferred from homology"/>
<keyword evidence="10" id="KW-1185">Reference proteome</keyword>
<dbReference type="HOGENOM" id="CLU_2197669_0_0_1"/>
<dbReference type="AlphaFoldDB" id="T0L9I7"/>
<evidence type="ECO:0000256" key="4">
    <source>
        <dbReference type="ARBA" id="ARBA00022679"/>
    </source>
</evidence>
<evidence type="ECO:0000256" key="5">
    <source>
        <dbReference type="ARBA" id="ARBA00022695"/>
    </source>
</evidence>
<dbReference type="Proteomes" id="UP000053780">
    <property type="component" value="Unassembled WGS sequence"/>
</dbReference>
<dbReference type="GO" id="GO:0005736">
    <property type="term" value="C:RNA polymerase I complex"/>
    <property type="evidence" value="ECO:0007669"/>
    <property type="project" value="TreeGrafter"/>
</dbReference>
<keyword evidence="3 9" id="KW-0240">DNA-directed RNA polymerase</keyword>
<dbReference type="Pfam" id="PF04998">
    <property type="entry name" value="RNA_pol_Rpb1_5"/>
    <property type="match status" value="1"/>
</dbReference>
<accession>T0L9I7</accession>
<feature type="region of interest" description="Disordered" evidence="7">
    <location>
        <begin position="57"/>
        <end position="108"/>
    </location>
</feature>
<dbReference type="OrthoDB" id="270392at2759"/>
<evidence type="ECO:0000256" key="2">
    <source>
        <dbReference type="ARBA" id="ARBA00012418"/>
    </source>
</evidence>
<sequence length="108" mass="12363">MTLNTFHLAGVGAKNVTLGIPRLREIVMVASKNIKTPMIVVPLKKEVPKNVIENYQKLTLDEETEKENEEDSDNDESSTKEDNEDLLVKTKDDSELENEQKKMMKMKK</sequence>
<gene>
    <name evidence="9" type="ORF">NAPIS_ORF01265</name>
</gene>